<evidence type="ECO:0000259" key="8">
    <source>
        <dbReference type="PROSITE" id="PS50157"/>
    </source>
</evidence>
<keyword evidence="10" id="KW-1185">Reference proteome</keyword>
<reference evidence="9 10" key="1">
    <citation type="submission" date="2017-12" db="EMBL/GenBank/DDBJ databases">
        <title>Comparative genomics of Botrytis spp.</title>
        <authorList>
            <person name="Valero-Jimenez C.A."/>
            <person name="Tapia P."/>
            <person name="Veloso J."/>
            <person name="Silva-Moreno E."/>
            <person name="Staats M."/>
            <person name="Valdes J.H."/>
            <person name="Van Kan J.A.L."/>
        </authorList>
    </citation>
    <scope>NUCLEOTIDE SEQUENCE [LARGE SCALE GENOMIC DNA]</scope>
    <source>
        <strain evidence="9 10">MUCL435</strain>
    </source>
</reference>
<dbReference type="Gene3D" id="3.30.160.60">
    <property type="entry name" value="Classic Zinc Finger"/>
    <property type="match status" value="3"/>
</dbReference>
<feature type="domain" description="C2H2-type" evidence="8">
    <location>
        <begin position="106"/>
        <end position="134"/>
    </location>
</feature>
<dbReference type="InterPro" id="IPR013087">
    <property type="entry name" value="Znf_C2H2_type"/>
</dbReference>
<evidence type="ECO:0000256" key="1">
    <source>
        <dbReference type="ARBA" id="ARBA00004123"/>
    </source>
</evidence>
<keyword evidence="6" id="KW-0539">Nucleus</keyword>
<sequence>MSARSKFSKTLYYLDDRKAYIPRLPTHFISVVLRMYYCEPCDRYFNSENSYNQHVENSSAHHNFESSDDGYSSSNAEPEFECSGCDSWFWSGVAREEHHVHEHGDRYCQPCNRMFMNENNLMQHQRSKVYQEFPMECHLCSTRYPTASALIIHLESGRCPSGSNREKINAAIRCLDKNHVITTPLMEYSSPSFNNIATERSWNGYCYECSICHCGFNTLQGLNCHLRSPVHDQTMFRCPGPNCGREFIVLSGLVQHVESEICGVMRFANVQKSASGVIDKMVRNMVGI</sequence>
<dbReference type="Pfam" id="PF12874">
    <property type="entry name" value="zf-met"/>
    <property type="match status" value="1"/>
</dbReference>
<dbReference type="GO" id="GO:0008270">
    <property type="term" value="F:zinc ion binding"/>
    <property type="evidence" value="ECO:0007669"/>
    <property type="project" value="UniProtKB-KW"/>
</dbReference>
<evidence type="ECO:0000256" key="2">
    <source>
        <dbReference type="ARBA" id="ARBA00022723"/>
    </source>
</evidence>
<comment type="caution">
    <text evidence="9">The sequence shown here is derived from an EMBL/GenBank/DDBJ whole genome shotgun (WGS) entry which is preliminary data.</text>
</comment>
<evidence type="ECO:0000256" key="5">
    <source>
        <dbReference type="ARBA" id="ARBA00022833"/>
    </source>
</evidence>
<dbReference type="SUPFAM" id="SSF57667">
    <property type="entry name" value="beta-beta-alpha zinc fingers"/>
    <property type="match status" value="2"/>
</dbReference>
<name>A0A4S8R7W8_9HELO</name>
<dbReference type="PROSITE" id="PS50157">
    <property type="entry name" value="ZINC_FINGER_C2H2_2"/>
    <property type="match status" value="3"/>
</dbReference>
<organism evidence="9 10">
    <name type="scientific">Botrytis galanthina</name>
    <dbReference type="NCBI Taxonomy" id="278940"/>
    <lineage>
        <taxon>Eukaryota</taxon>
        <taxon>Fungi</taxon>
        <taxon>Dikarya</taxon>
        <taxon>Ascomycota</taxon>
        <taxon>Pezizomycotina</taxon>
        <taxon>Leotiomycetes</taxon>
        <taxon>Helotiales</taxon>
        <taxon>Sclerotiniaceae</taxon>
        <taxon>Botrytis</taxon>
    </lineage>
</organism>
<dbReference type="SMART" id="SM00355">
    <property type="entry name" value="ZnF_C2H2"/>
    <property type="match status" value="6"/>
</dbReference>
<dbReference type="PANTHER" id="PTHR24376:SF235">
    <property type="entry name" value="C2H2-TYPE DOMAIN-CONTAINING PROTEIN"/>
    <property type="match status" value="1"/>
</dbReference>
<keyword evidence="2" id="KW-0479">Metal-binding</keyword>
<evidence type="ECO:0000313" key="10">
    <source>
        <dbReference type="Proteomes" id="UP000308671"/>
    </source>
</evidence>
<keyword evidence="3" id="KW-0677">Repeat</keyword>
<dbReference type="Proteomes" id="UP000308671">
    <property type="component" value="Unassembled WGS sequence"/>
</dbReference>
<dbReference type="EMBL" id="PQXL01000034">
    <property type="protein sequence ID" value="THV54113.1"/>
    <property type="molecule type" value="Genomic_DNA"/>
</dbReference>
<dbReference type="OrthoDB" id="6077919at2759"/>
<evidence type="ECO:0000256" key="4">
    <source>
        <dbReference type="ARBA" id="ARBA00022771"/>
    </source>
</evidence>
<keyword evidence="5" id="KW-0862">Zinc</keyword>
<feature type="domain" description="C2H2-type" evidence="8">
    <location>
        <begin position="36"/>
        <end position="67"/>
    </location>
</feature>
<evidence type="ECO:0000256" key="7">
    <source>
        <dbReference type="PROSITE-ProRule" id="PRU00042"/>
    </source>
</evidence>
<gene>
    <name evidence="9" type="ORF">BGAL_0034g00340</name>
</gene>
<dbReference type="InterPro" id="IPR036236">
    <property type="entry name" value="Znf_C2H2_sf"/>
</dbReference>
<dbReference type="InterPro" id="IPR022755">
    <property type="entry name" value="Znf_C2H2_jaz"/>
</dbReference>
<keyword evidence="4 7" id="KW-0863">Zinc-finger</keyword>
<accession>A0A4S8R7W8</accession>
<dbReference type="PROSITE" id="PS00028">
    <property type="entry name" value="ZINC_FINGER_C2H2_1"/>
    <property type="match status" value="1"/>
</dbReference>
<dbReference type="GO" id="GO:0005634">
    <property type="term" value="C:nucleus"/>
    <property type="evidence" value="ECO:0007669"/>
    <property type="project" value="UniProtKB-SubCell"/>
</dbReference>
<evidence type="ECO:0000313" key="9">
    <source>
        <dbReference type="EMBL" id="THV54113.1"/>
    </source>
</evidence>
<evidence type="ECO:0000256" key="6">
    <source>
        <dbReference type="ARBA" id="ARBA00023242"/>
    </source>
</evidence>
<evidence type="ECO:0000256" key="3">
    <source>
        <dbReference type="ARBA" id="ARBA00022737"/>
    </source>
</evidence>
<comment type="subcellular location">
    <subcellularLocation>
        <location evidence="1">Nucleus</location>
    </subcellularLocation>
</comment>
<dbReference type="AlphaFoldDB" id="A0A4S8R7W8"/>
<dbReference type="GO" id="GO:0001228">
    <property type="term" value="F:DNA-binding transcription activator activity, RNA polymerase II-specific"/>
    <property type="evidence" value="ECO:0007669"/>
    <property type="project" value="TreeGrafter"/>
</dbReference>
<dbReference type="PANTHER" id="PTHR24376">
    <property type="entry name" value="ZINC FINGER PROTEIN"/>
    <property type="match status" value="1"/>
</dbReference>
<proteinExistence type="predicted"/>
<dbReference type="Pfam" id="PF12171">
    <property type="entry name" value="zf-C2H2_jaz"/>
    <property type="match status" value="2"/>
</dbReference>
<dbReference type="GO" id="GO:0000978">
    <property type="term" value="F:RNA polymerase II cis-regulatory region sequence-specific DNA binding"/>
    <property type="evidence" value="ECO:0007669"/>
    <property type="project" value="TreeGrafter"/>
</dbReference>
<feature type="domain" description="C2H2-type" evidence="8">
    <location>
        <begin position="207"/>
        <end position="231"/>
    </location>
</feature>
<protein>
    <recommendedName>
        <fullName evidence="8">C2H2-type domain-containing protein</fullName>
    </recommendedName>
</protein>